<feature type="transmembrane region" description="Helical" evidence="1">
    <location>
        <begin position="89"/>
        <end position="110"/>
    </location>
</feature>
<feature type="transmembrane region" description="Helical" evidence="1">
    <location>
        <begin position="299"/>
        <end position="316"/>
    </location>
</feature>
<feature type="transmembrane region" description="Helical" evidence="1">
    <location>
        <begin position="263"/>
        <end position="279"/>
    </location>
</feature>
<dbReference type="GO" id="GO:0016747">
    <property type="term" value="F:acyltransferase activity, transferring groups other than amino-acyl groups"/>
    <property type="evidence" value="ECO:0007669"/>
    <property type="project" value="InterPro"/>
</dbReference>
<keyword evidence="1" id="KW-0812">Transmembrane</keyword>
<dbReference type="GO" id="GO:0016020">
    <property type="term" value="C:membrane"/>
    <property type="evidence" value="ECO:0007669"/>
    <property type="project" value="TreeGrafter"/>
</dbReference>
<dbReference type="EMBL" id="JABANE010000093">
    <property type="protein sequence ID" value="NME71309.1"/>
    <property type="molecule type" value="Genomic_DNA"/>
</dbReference>
<keyword evidence="3" id="KW-0012">Acyltransferase</keyword>
<dbReference type="InterPro" id="IPR050879">
    <property type="entry name" value="Acyltransferase_3"/>
</dbReference>
<sequence length="386" mass="45686">MGKQKITSITSLRALAAFWIIIHHGDFCLFYRDLGSVIPREDSGLLTKGYLWIDFFFLLSGYVIHHNYGQQFIRGFNTKKAKLFIWNRFTRIYPLYLFMLCTLIAATKFFSYHYPWLIDDSWEAYFSYDLIPNHIFMLNAMNTHHALSWNLFSWSAGALWWTYVVAILFFGLMVRQKIVSVTITSLLLFLALFGLISYHPSHSLNITWDYGFIRCILEFMLGVNLYYLYFNRAGFKILSKDISFIISLLLVPLAFHFKINDLLLIPIFALLILTTSYNNGKVRDVFEHQLPKALGEMSYTLFLAHTFIFFLFWFTLPHWKAYLHIDEFLPIEYTTFYLSIITLSVMLSIPFHLYVEEISIEKLRKSIQSPKEEEQVEEPQQYNVRY</sequence>
<organism evidence="3 4">
    <name type="scientific">Flammeovirga aprica JL-4</name>
    <dbReference type="NCBI Taxonomy" id="694437"/>
    <lineage>
        <taxon>Bacteria</taxon>
        <taxon>Pseudomonadati</taxon>
        <taxon>Bacteroidota</taxon>
        <taxon>Cytophagia</taxon>
        <taxon>Cytophagales</taxon>
        <taxon>Flammeovirgaceae</taxon>
        <taxon>Flammeovirga</taxon>
    </lineage>
</organism>
<feature type="transmembrane region" description="Helical" evidence="1">
    <location>
        <begin position="210"/>
        <end position="229"/>
    </location>
</feature>
<gene>
    <name evidence="3" type="ORF">HHU12_25310</name>
</gene>
<feature type="transmembrane region" description="Helical" evidence="1">
    <location>
        <begin position="12"/>
        <end position="30"/>
    </location>
</feature>
<evidence type="ECO:0000256" key="1">
    <source>
        <dbReference type="SAM" id="Phobius"/>
    </source>
</evidence>
<keyword evidence="4" id="KW-1185">Reference proteome</keyword>
<evidence type="ECO:0000313" key="3">
    <source>
        <dbReference type="EMBL" id="NME71309.1"/>
    </source>
</evidence>
<dbReference type="Proteomes" id="UP000576082">
    <property type="component" value="Unassembled WGS sequence"/>
</dbReference>
<dbReference type="PANTHER" id="PTHR23028">
    <property type="entry name" value="ACETYLTRANSFERASE"/>
    <property type="match status" value="1"/>
</dbReference>
<feature type="transmembrane region" description="Helical" evidence="1">
    <location>
        <begin position="336"/>
        <end position="355"/>
    </location>
</feature>
<comment type="caution">
    <text evidence="3">The sequence shown here is derived from an EMBL/GenBank/DDBJ whole genome shotgun (WGS) entry which is preliminary data.</text>
</comment>
<dbReference type="PANTHER" id="PTHR23028:SF53">
    <property type="entry name" value="ACYL_TRANSF_3 DOMAIN-CONTAINING PROTEIN"/>
    <property type="match status" value="1"/>
</dbReference>
<evidence type="ECO:0000259" key="2">
    <source>
        <dbReference type="Pfam" id="PF01757"/>
    </source>
</evidence>
<dbReference type="Pfam" id="PF01757">
    <property type="entry name" value="Acyl_transf_3"/>
    <property type="match status" value="1"/>
</dbReference>
<dbReference type="RefSeq" id="WP_169659526.1">
    <property type="nucleotide sequence ID" value="NZ_JABANE010000093.1"/>
</dbReference>
<feature type="transmembrane region" description="Helical" evidence="1">
    <location>
        <begin position="241"/>
        <end position="257"/>
    </location>
</feature>
<feature type="transmembrane region" description="Helical" evidence="1">
    <location>
        <begin position="151"/>
        <end position="171"/>
    </location>
</feature>
<dbReference type="AlphaFoldDB" id="A0A7X9XC62"/>
<dbReference type="GO" id="GO:0000271">
    <property type="term" value="P:polysaccharide biosynthetic process"/>
    <property type="evidence" value="ECO:0007669"/>
    <property type="project" value="TreeGrafter"/>
</dbReference>
<accession>A0A7X9XC62</accession>
<feature type="domain" description="Acyltransferase 3" evidence="2">
    <location>
        <begin position="8"/>
        <end position="349"/>
    </location>
</feature>
<dbReference type="InterPro" id="IPR002656">
    <property type="entry name" value="Acyl_transf_3_dom"/>
</dbReference>
<name>A0A7X9XC62_9BACT</name>
<protein>
    <submittedName>
        <fullName evidence="3">Acyltransferase</fullName>
    </submittedName>
</protein>
<evidence type="ECO:0000313" key="4">
    <source>
        <dbReference type="Proteomes" id="UP000576082"/>
    </source>
</evidence>
<proteinExistence type="predicted"/>
<reference evidence="3 4" key="1">
    <citation type="submission" date="2020-04" db="EMBL/GenBank/DDBJ databases">
        <title>Flammeovirga sp. SR4, a novel species isolated from seawater.</title>
        <authorList>
            <person name="Wang X."/>
        </authorList>
    </citation>
    <scope>NUCLEOTIDE SEQUENCE [LARGE SCALE GENOMIC DNA]</scope>
    <source>
        <strain evidence="3 4">ATCC 23126</strain>
    </source>
</reference>
<keyword evidence="1" id="KW-1133">Transmembrane helix</keyword>
<keyword evidence="3" id="KW-0808">Transferase</keyword>
<feature type="transmembrane region" description="Helical" evidence="1">
    <location>
        <begin position="178"/>
        <end position="198"/>
    </location>
</feature>
<feature type="transmembrane region" description="Helical" evidence="1">
    <location>
        <begin position="50"/>
        <end position="68"/>
    </location>
</feature>
<keyword evidence="1" id="KW-0472">Membrane</keyword>